<dbReference type="Gene3D" id="2.60.120.330">
    <property type="entry name" value="B-lactam Antibiotic, Isopenicillin N Synthase, Chain"/>
    <property type="match status" value="1"/>
</dbReference>
<name>A0A200RC25_MACCD</name>
<accession>A0A200RC25</accession>
<comment type="caution">
    <text evidence="3">The sequence shown here is derived from an EMBL/GenBank/DDBJ whole genome shotgun (WGS) entry which is preliminary data.</text>
</comment>
<reference evidence="3 4" key="1">
    <citation type="journal article" date="2017" name="Mol. Plant">
        <title>The Genome of Medicinal Plant Macleaya cordata Provides New Insights into Benzylisoquinoline Alkaloids Metabolism.</title>
        <authorList>
            <person name="Liu X."/>
            <person name="Liu Y."/>
            <person name="Huang P."/>
            <person name="Ma Y."/>
            <person name="Qing Z."/>
            <person name="Tang Q."/>
            <person name="Cao H."/>
            <person name="Cheng P."/>
            <person name="Zheng Y."/>
            <person name="Yuan Z."/>
            <person name="Zhou Y."/>
            <person name="Liu J."/>
            <person name="Tang Z."/>
            <person name="Zhuo Y."/>
            <person name="Zhang Y."/>
            <person name="Yu L."/>
            <person name="Huang J."/>
            <person name="Yang P."/>
            <person name="Peng Q."/>
            <person name="Zhang J."/>
            <person name="Jiang W."/>
            <person name="Zhang Z."/>
            <person name="Lin K."/>
            <person name="Ro D.K."/>
            <person name="Chen X."/>
            <person name="Xiong X."/>
            <person name="Shang Y."/>
            <person name="Huang S."/>
            <person name="Zeng J."/>
        </authorList>
    </citation>
    <scope>NUCLEOTIDE SEQUENCE [LARGE SCALE GENOMIC DNA]</scope>
    <source>
        <strain evidence="4">cv. BLH2017</strain>
        <tissue evidence="3">Root</tissue>
    </source>
</reference>
<dbReference type="InterPro" id="IPR050231">
    <property type="entry name" value="Iron_ascorbate_oxido_reductase"/>
</dbReference>
<dbReference type="OMA" id="MMRGAND"/>
<dbReference type="AlphaFoldDB" id="A0A200RC25"/>
<dbReference type="InterPro" id="IPR005123">
    <property type="entry name" value="Oxoglu/Fe-dep_dioxygenase_dom"/>
</dbReference>
<dbReference type="STRING" id="56857.A0A200RC25"/>
<dbReference type="EMBL" id="MVGT01000143">
    <property type="protein sequence ID" value="OVA20264.1"/>
    <property type="molecule type" value="Genomic_DNA"/>
</dbReference>
<protein>
    <submittedName>
        <fullName evidence="3">Oxoglutarate/iron-dependent dioxygenase</fullName>
    </submittedName>
</protein>
<evidence type="ECO:0000256" key="1">
    <source>
        <dbReference type="RuleBase" id="RU003682"/>
    </source>
</evidence>
<dbReference type="GO" id="GO:0046872">
    <property type="term" value="F:metal ion binding"/>
    <property type="evidence" value="ECO:0007669"/>
    <property type="project" value="UniProtKB-KW"/>
</dbReference>
<evidence type="ECO:0000313" key="4">
    <source>
        <dbReference type="Proteomes" id="UP000195402"/>
    </source>
</evidence>
<proteinExistence type="inferred from homology"/>
<evidence type="ECO:0000259" key="2">
    <source>
        <dbReference type="PROSITE" id="PS51471"/>
    </source>
</evidence>
<dbReference type="PANTHER" id="PTHR47990">
    <property type="entry name" value="2-OXOGLUTARATE (2OG) AND FE(II)-DEPENDENT OXYGENASE SUPERFAMILY PROTEIN-RELATED"/>
    <property type="match status" value="1"/>
</dbReference>
<dbReference type="Pfam" id="PF03171">
    <property type="entry name" value="2OG-FeII_Oxy"/>
    <property type="match status" value="1"/>
</dbReference>
<comment type="similarity">
    <text evidence="1">Belongs to the iron/ascorbate-dependent oxidoreductase family.</text>
</comment>
<keyword evidence="1" id="KW-0560">Oxidoreductase</keyword>
<evidence type="ECO:0000313" key="3">
    <source>
        <dbReference type="EMBL" id="OVA20264.1"/>
    </source>
</evidence>
<sequence length="257" mass="29401">MFMVLKDLFDLPVETKKKNVGSRPFSGYVGRSQQSPLYESLGIEEPDLPSQVQAFTDLIWPNGNPRFCRTVKSMSKMMVELEQIIRKMIFESFGVEKKYYESSVNDTEYGIHFVKYDAPPNNETGVGARPHTDGGFISILNYSLPGLEVLSKENDQWLLVEPRQGTFTVFVADALKAWSNGRFHLATHKVTMRGKKNRYTYVMFAIPKDEAVIEAPKELVDKDHPLAFRPFKQMDFFRFYLTNSSPQDNALQSFAGI</sequence>
<gene>
    <name evidence="3" type="ORF">BVC80_157g62</name>
</gene>
<keyword evidence="1" id="KW-0479">Metal-binding</keyword>
<organism evidence="3 4">
    <name type="scientific">Macleaya cordata</name>
    <name type="common">Five-seeded plume-poppy</name>
    <name type="synonym">Bocconia cordata</name>
    <dbReference type="NCBI Taxonomy" id="56857"/>
    <lineage>
        <taxon>Eukaryota</taxon>
        <taxon>Viridiplantae</taxon>
        <taxon>Streptophyta</taxon>
        <taxon>Embryophyta</taxon>
        <taxon>Tracheophyta</taxon>
        <taxon>Spermatophyta</taxon>
        <taxon>Magnoliopsida</taxon>
        <taxon>Ranunculales</taxon>
        <taxon>Papaveraceae</taxon>
        <taxon>Papaveroideae</taxon>
        <taxon>Macleaya</taxon>
    </lineage>
</organism>
<dbReference type="InterPro" id="IPR027443">
    <property type="entry name" value="IPNS-like_sf"/>
</dbReference>
<feature type="domain" description="Fe2OG dioxygenase" evidence="2">
    <location>
        <begin position="107"/>
        <end position="207"/>
    </location>
</feature>
<dbReference type="SUPFAM" id="SSF51197">
    <property type="entry name" value="Clavaminate synthase-like"/>
    <property type="match status" value="1"/>
</dbReference>
<keyword evidence="4" id="KW-1185">Reference proteome</keyword>
<dbReference type="InParanoid" id="A0A200RC25"/>
<dbReference type="InterPro" id="IPR044861">
    <property type="entry name" value="IPNS-like_FE2OG_OXY"/>
</dbReference>
<dbReference type="PROSITE" id="PS51471">
    <property type="entry name" value="FE2OG_OXY"/>
    <property type="match status" value="1"/>
</dbReference>
<dbReference type="OrthoDB" id="288590at2759"/>
<dbReference type="Proteomes" id="UP000195402">
    <property type="component" value="Unassembled WGS sequence"/>
</dbReference>
<keyword evidence="3" id="KW-0223">Dioxygenase</keyword>
<keyword evidence="1" id="KW-0408">Iron</keyword>
<dbReference type="GO" id="GO:0051213">
    <property type="term" value="F:dioxygenase activity"/>
    <property type="evidence" value="ECO:0007669"/>
    <property type="project" value="UniProtKB-KW"/>
</dbReference>